<feature type="transmembrane region" description="Helical" evidence="1">
    <location>
        <begin position="29"/>
        <end position="49"/>
    </location>
</feature>
<evidence type="ECO:0000313" key="2">
    <source>
        <dbReference type="WBParaSite" id="SCUD_0000415501-mRNA-1"/>
    </source>
</evidence>
<organism evidence="2">
    <name type="scientific">Schistosoma curassoni</name>
    <dbReference type="NCBI Taxonomy" id="6186"/>
    <lineage>
        <taxon>Eukaryota</taxon>
        <taxon>Metazoa</taxon>
        <taxon>Spiralia</taxon>
        <taxon>Lophotrochozoa</taxon>
        <taxon>Platyhelminthes</taxon>
        <taxon>Trematoda</taxon>
        <taxon>Digenea</taxon>
        <taxon>Strigeidida</taxon>
        <taxon>Schistosomatoidea</taxon>
        <taxon>Schistosomatidae</taxon>
        <taxon>Schistosoma</taxon>
    </lineage>
</organism>
<reference evidence="2" key="1">
    <citation type="submission" date="2016-06" db="UniProtKB">
        <authorList>
            <consortium name="WormBaseParasite"/>
        </authorList>
    </citation>
    <scope>IDENTIFICATION</scope>
</reference>
<dbReference type="AlphaFoldDB" id="A0A183JN70"/>
<dbReference type="WBParaSite" id="SCUD_0000415501-mRNA-1">
    <property type="protein sequence ID" value="SCUD_0000415501-mRNA-1"/>
    <property type="gene ID" value="SCUD_0000415501"/>
</dbReference>
<evidence type="ECO:0000256" key="1">
    <source>
        <dbReference type="SAM" id="Phobius"/>
    </source>
</evidence>
<sequence length="73" mass="8547">MYRPVINYNKRIMVNNPCDSRVSLRSVCLCNRIIIVVIPKIMQMIVFIVRVTKMFSISWDNNLKGEKTTILLC</sequence>
<accession>A0A183JN70</accession>
<protein>
    <submittedName>
        <fullName evidence="2">Uncharacterized protein</fullName>
    </submittedName>
</protein>
<proteinExistence type="predicted"/>
<name>A0A183JN70_9TREM</name>
<keyword evidence="1" id="KW-0472">Membrane</keyword>
<keyword evidence="1" id="KW-1133">Transmembrane helix</keyword>
<keyword evidence="1" id="KW-0812">Transmembrane</keyword>